<dbReference type="InterPro" id="IPR054170">
    <property type="entry name" value="RlmL_1st"/>
</dbReference>
<dbReference type="Gene3D" id="3.30.2130.30">
    <property type="match status" value="1"/>
</dbReference>
<keyword evidence="6" id="KW-1185">Reference proteome</keyword>
<dbReference type="EMBL" id="QLTA01000034">
    <property type="protein sequence ID" value="RAR77852.1"/>
    <property type="molecule type" value="Genomic_DNA"/>
</dbReference>
<dbReference type="InterPro" id="IPR000241">
    <property type="entry name" value="RlmKL-like_Mtase"/>
</dbReference>
<dbReference type="InterPro" id="IPR029063">
    <property type="entry name" value="SAM-dependent_MTases_sf"/>
</dbReference>
<evidence type="ECO:0000256" key="2">
    <source>
        <dbReference type="ARBA" id="ARBA00022679"/>
    </source>
</evidence>
<dbReference type="GO" id="GO:0070043">
    <property type="term" value="F:rRNA (guanine-N7-)-methyltransferase activity"/>
    <property type="evidence" value="ECO:0007669"/>
    <property type="project" value="TreeGrafter"/>
</dbReference>
<dbReference type="PANTHER" id="PTHR47313">
    <property type="entry name" value="RIBOSOMAL RNA LARGE SUBUNIT METHYLTRANSFERASE K/L"/>
    <property type="match status" value="1"/>
</dbReference>
<reference evidence="5 6" key="1">
    <citation type="submission" date="2018-06" db="EMBL/GenBank/DDBJ databases">
        <title>Genomic Encyclopedia of Archaeal and Bacterial Type Strains, Phase II (KMG-II): from individual species to whole genera.</title>
        <authorList>
            <person name="Goeker M."/>
        </authorList>
    </citation>
    <scope>NUCLEOTIDE SEQUENCE [LARGE SCALE GENOMIC DNA]</scope>
    <source>
        <strain evidence="5 6">CFPB 3232</strain>
    </source>
</reference>
<dbReference type="Proteomes" id="UP000248856">
    <property type="component" value="Unassembled WGS sequence"/>
</dbReference>
<evidence type="ECO:0000256" key="3">
    <source>
        <dbReference type="PROSITE-ProRule" id="PRU00529"/>
    </source>
</evidence>
<keyword evidence="1 5" id="KW-0489">Methyltransferase</keyword>
<dbReference type="AlphaFoldDB" id="A0A328Z053"/>
<keyword evidence="2" id="KW-0808">Transferase</keyword>
<dbReference type="InterPro" id="IPR004114">
    <property type="entry name" value="THUMP_dom"/>
</dbReference>
<evidence type="ECO:0000256" key="1">
    <source>
        <dbReference type="ARBA" id="ARBA00022603"/>
    </source>
</evidence>
<dbReference type="Pfam" id="PF01170">
    <property type="entry name" value="UPF0020"/>
    <property type="match status" value="1"/>
</dbReference>
<name>A0A328Z053_9BURK</name>
<feature type="domain" description="THUMP" evidence="4">
    <location>
        <begin position="67"/>
        <end position="179"/>
    </location>
</feature>
<accession>A0A328Z053</accession>
<dbReference type="CDD" id="cd11715">
    <property type="entry name" value="THUMP_AdoMetMT"/>
    <property type="match status" value="1"/>
</dbReference>
<proteinExistence type="predicted"/>
<dbReference type="SMART" id="SM00981">
    <property type="entry name" value="THUMP"/>
    <property type="match status" value="1"/>
</dbReference>
<evidence type="ECO:0000313" key="6">
    <source>
        <dbReference type="Proteomes" id="UP000248856"/>
    </source>
</evidence>
<protein>
    <submittedName>
        <fullName evidence="5">Putative N6-adenine-specific DNA methylase</fullName>
    </submittedName>
</protein>
<dbReference type="Pfam" id="PF02926">
    <property type="entry name" value="THUMP"/>
    <property type="match status" value="1"/>
</dbReference>
<comment type="caution">
    <text evidence="5">The sequence shown here is derived from an EMBL/GenBank/DDBJ whole genome shotgun (WGS) entry which is preliminary data.</text>
</comment>
<dbReference type="PROSITE" id="PS51165">
    <property type="entry name" value="THUMP"/>
    <property type="match status" value="1"/>
</dbReference>
<evidence type="ECO:0000313" key="5">
    <source>
        <dbReference type="EMBL" id="RAR77852.1"/>
    </source>
</evidence>
<dbReference type="Pfam" id="PF22020">
    <property type="entry name" value="RlmL_1st"/>
    <property type="match status" value="1"/>
</dbReference>
<gene>
    <name evidence="5" type="ORF">AX018_103455</name>
</gene>
<dbReference type="GO" id="GO:0003723">
    <property type="term" value="F:RNA binding"/>
    <property type="evidence" value="ECO:0007669"/>
    <property type="project" value="UniProtKB-UniRule"/>
</dbReference>
<evidence type="ECO:0000259" key="4">
    <source>
        <dbReference type="PROSITE" id="PS51165"/>
    </source>
</evidence>
<dbReference type="PANTHER" id="PTHR47313:SF1">
    <property type="entry name" value="RIBOSOMAL RNA LARGE SUBUNIT METHYLTRANSFERASE K_L"/>
    <property type="match status" value="1"/>
</dbReference>
<dbReference type="SUPFAM" id="SSF53335">
    <property type="entry name" value="S-adenosyl-L-methionine-dependent methyltransferases"/>
    <property type="match status" value="1"/>
</dbReference>
<keyword evidence="3" id="KW-0694">RNA-binding</keyword>
<sequence>MSPHGAPPEARLRILAPCLMNSLQLFLPCAAGVEGFLADEVHGLTGLTGHDLLTGRGGVLARASWREALRLNLHSRLAQRVLVQLAERPYRSENDLYALAGEVAWEIWFTPRQSFRIDVTAQHSPLNSLNFAALRVKDAVADRFRARAGGVRPDVDTQHPDVRIHLHLTTDVATVYIDTSGEPLFKRGWREDKGDAPLKETLAAAMIAATGWDPLGDAPLPLYDPCCGSGTVLIEAAQMACRIPPGLARRFAFEKLLPHQPHVWSALKAEAEAGIRESAVGLFGSDVSHRMVDFAQRNAERAGVARAVQLRGGDALQRLPPCEQPGVMLLNPPYGERIAAAGSAGRNAADRAADRARGAAVGREAAHLDEEGGEFFSRLATHWKKHYAGWQAWMLTPDLKLPGRMRLKESRRVPMWNGPIECRLFRFDMVRGALQARPAAREGADAD</sequence>
<organism evidence="5 6">
    <name type="scientific">Paracidovorax anthurii</name>
    <dbReference type="NCBI Taxonomy" id="78229"/>
    <lineage>
        <taxon>Bacteria</taxon>
        <taxon>Pseudomonadati</taxon>
        <taxon>Pseudomonadota</taxon>
        <taxon>Betaproteobacteria</taxon>
        <taxon>Burkholderiales</taxon>
        <taxon>Comamonadaceae</taxon>
        <taxon>Paracidovorax</taxon>
    </lineage>
</organism>
<dbReference type="GO" id="GO:0008990">
    <property type="term" value="F:rRNA (guanine-N2-)-methyltransferase activity"/>
    <property type="evidence" value="ECO:0007669"/>
    <property type="project" value="TreeGrafter"/>
</dbReference>
<dbReference type="Gene3D" id="3.40.50.150">
    <property type="entry name" value="Vaccinia Virus protein VP39"/>
    <property type="match status" value="1"/>
</dbReference>